<name>A0A016URA8_9BILA</name>
<evidence type="ECO:0000256" key="1">
    <source>
        <dbReference type="SAM" id="MobiDB-lite"/>
    </source>
</evidence>
<comment type="caution">
    <text evidence="2">The sequence shown here is derived from an EMBL/GenBank/DDBJ whole genome shotgun (WGS) entry which is preliminary data.</text>
</comment>
<dbReference type="AlphaFoldDB" id="A0A016URA8"/>
<evidence type="ECO:0000313" key="3">
    <source>
        <dbReference type="Proteomes" id="UP000024635"/>
    </source>
</evidence>
<feature type="region of interest" description="Disordered" evidence="1">
    <location>
        <begin position="1"/>
        <end position="21"/>
    </location>
</feature>
<dbReference type="Proteomes" id="UP000024635">
    <property type="component" value="Unassembled WGS sequence"/>
</dbReference>
<organism evidence="2 3">
    <name type="scientific">Ancylostoma ceylanicum</name>
    <dbReference type="NCBI Taxonomy" id="53326"/>
    <lineage>
        <taxon>Eukaryota</taxon>
        <taxon>Metazoa</taxon>
        <taxon>Ecdysozoa</taxon>
        <taxon>Nematoda</taxon>
        <taxon>Chromadorea</taxon>
        <taxon>Rhabditida</taxon>
        <taxon>Rhabditina</taxon>
        <taxon>Rhabditomorpha</taxon>
        <taxon>Strongyloidea</taxon>
        <taxon>Ancylostomatidae</taxon>
        <taxon>Ancylostomatinae</taxon>
        <taxon>Ancylostoma</taxon>
    </lineage>
</organism>
<sequence length="120" mass="14234">MNAVPATTMPQRSRISTMKHSRSHEHKITTLWFAYQRRQCYATMLDEVDTHHLPSSRIVFQNATMKANFSTKISGRRNSMSCARKLPEEPKWVLAISHSFQYLRIIRRFRRVNEPKKIKM</sequence>
<proteinExistence type="predicted"/>
<evidence type="ECO:0000313" key="2">
    <source>
        <dbReference type="EMBL" id="EYC17944.1"/>
    </source>
</evidence>
<protein>
    <submittedName>
        <fullName evidence="2">Uncharacterized protein</fullName>
    </submittedName>
</protein>
<gene>
    <name evidence="2" type="primary">Acey_s0029.g1971</name>
    <name evidence="2" type="ORF">Y032_0029g1971</name>
</gene>
<reference evidence="3" key="1">
    <citation type="journal article" date="2015" name="Nat. Genet.">
        <title>The genome and transcriptome of the zoonotic hookworm Ancylostoma ceylanicum identify infection-specific gene families.</title>
        <authorList>
            <person name="Schwarz E.M."/>
            <person name="Hu Y."/>
            <person name="Antoshechkin I."/>
            <person name="Miller M.M."/>
            <person name="Sternberg P.W."/>
            <person name="Aroian R.V."/>
        </authorList>
    </citation>
    <scope>NUCLEOTIDE SEQUENCE</scope>
    <source>
        <strain evidence="3">HY135</strain>
    </source>
</reference>
<keyword evidence="3" id="KW-1185">Reference proteome</keyword>
<dbReference type="EMBL" id="JARK01001365">
    <property type="protein sequence ID" value="EYC17944.1"/>
    <property type="molecule type" value="Genomic_DNA"/>
</dbReference>
<accession>A0A016URA8</accession>